<dbReference type="PANTHER" id="PTHR34989">
    <property type="entry name" value="PROTEIN HDED"/>
    <property type="match status" value="1"/>
</dbReference>
<feature type="transmembrane region" description="Helical" evidence="1">
    <location>
        <begin position="139"/>
        <end position="158"/>
    </location>
</feature>
<evidence type="ECO:0008006" key="4">
    <source>
        <dbReference type="Google" id="ProtNLM"/>
    </source>
</evidence>
<accession>A0A5Q2F8A6</accession>
<sequence>MSFFMAPSNARSISLSGGCGVRGCVSVGSLQRPDRRRACPARPTVDGHWDRTQISGSNEGVEAMAMDIVAVPSATRKPTGWDLLVGIAPVLAGLVLLGEAALATTMSVWLIGWFALVSGTVVLLATLSPSRSAGSWQSVLGGAALIVAGLVILLRFPVLGIVDLTLVGAAMLLGSGLTRLVFGWALPVGRWWLVVGGLVPMLAGLFVLLHLGLASTQLLGFLLGGQALLEGIAVISTGRPRPEPAA</sequence>
<keyword evidence="3" id="KW-1185">Reference proteome</keyword>
<keyword evidence="1" id="KW-1133">Transmembrane helix</keyword>
<protein>
    <recommendedName>
        <fullName evidence="4">DUF308 domain-containing protein</fullName>
    </recommendedName>
</protein>
<dbReference type="InterPro" id="IPR052712">
    <property type="entry name" value="Acid_resist_chaperone_HdeD"/>
</dbReference>
<proteinExistence type="predicted"/>
<feature type="transmembrane region" description="Helical" evidence="1">
    <location>
        <begin position="83"/>
        <end position="102"/>
    </location>
</feature>
<dbReference type="Proteomes" id="UP000386847">
    <property type="component" value="Chromosome"/>
</dbReference>
<feature type="transmembrane region" description="Helical" evidence="1">
    <location>
        <begin position="191"/>
        <end position="212"/>
    </location>
</feature>
<evidence type="ECO:0000256" key="1">
    <source>
        <dbReference type="SAM" id="Phobius"/>
    </source>
</evidence>
<gene>
    <name evidence="2" type="ORF">Rai3103_04570</name>
</gene>
<reference evidence="2 3" key="1">
    <citation type="submission" date="2019-10" db="EMBL/GenBank/DDBJ databases">
        <title>Genomic analysis of Raineyella sp. CBA3103.</title>
        <authorList>
            <person name="Roh S.W."/>
        </authorList>
    </citation>
    <scope>NUCLEOTIDE SEQUENCE [LARGE SCALE GENOMIC DNA]</scope>
    <source>
        <strain evidence="2 3">CBA3103</strain>
    </source>
</reference>
<feature type="transmembrane region" description="Helical" evidence="1">
    <location>
        <begin position="218"/>
        <end position="238"/>
    </location>
</feature>
<keyword evidence="1" id="KW-0812">Transmembrane</keyword>
<evidence type="ECO:0000313" key="3">
    <source>
        <dbReference type="Proteomes" id="UP000386847"/>
    </source>
</evidence>
<name>A0A5Q2F8A6_9ACTN</name>
<feature type="transmembrane region" description="Helical" evidence="1">
    <location>
        <begin position="164"/>
        <end position="184"/>
    </location>
</feature>
<organism evidence="2 3">
    <name type="scientific">Raineyella fluvialis</name>
    <dbReference type="NCBI Taxonomy" id="2662261"/>
    <lineage>
        <taxon>Bacteria</taxon>
        <taxon>Bacillati</taxon>
        <taxon>Actinomycetota</taxon>
        <taxon>Actinomycetes</taxon>
        <taxon>Propionibacteriales</taxon>
        <taxon>Propionibacteriaceae</taxon>
        <taxon>Raineyella</taxon>
    </lineage>
</organism>
<dbReference type="KEGG" id="rain:Rai3103_04570"/>
<dbReference type="InterPro" id="IPR005325">
    <property type="entry name" value="DUF308_memb"/>
</dbReference>
<evidence type="ECO:0000313" key="2">
    <source>
        <dbReference type="EMBL" id="QGF23059.1"/>
    </source>
</evidence>
<dbReference type="PANTHER" id="PTHR34989:SF1">
    <property type="entry name" value="PROTEIN HDED"/>
    <property type="match status" value="1"/>
</dbReference>
<dbReference type="AlphaFoldDB" id="A0A5Q2F8A6"/>
<keyword evidence="1" id="KW-0472">Membrane</keyword>
<dbReference type="EMBL" id="CP045725">
    <property type="protein sequence ID" value="QGF23059.1"/>
    <property type="molecule type" value="Genomic_DNA"/>
</dbReference>
<dbReference type="GO" id="GO:0005886">
    <property type="term" value="C:plasma membrane"/>
    <property type="evidence" value="ECO:0007669"/>
    <property type="project" value="TreeGrafter"/>
</dbReference>
<dbReference type="Pfam" id="PF03729">
    <property type="entry name" value="DUF308"/>
    <property type="match status" value="1"/>
</dbReference>
<feature type="transmembrane region" description="Helical" evidence="1">
    <location>
        <begin position="108"/>
        <end position="127"/>
    </location>
</feature>